<dbReference type="EMBL" id="LGUB01000245">
    <property type="protein sequence ID" value="KRH93700.1"/>
    <property type="molecule type" value="Genomic_DNA"/>
</dbReference>
<gene>
    <name evidence="1" type="ORF">M153_646000454</name>
</gene>
<dbReference type="AlphaFoldDB" id="A0A0R0M2L4"/>
<evidence type="ECO:0000313" key="2">
    <source>
        <dbReference type="Proteomes" id="UP000051530"/>
    </source>
</evidence>
<evidence type="ECO:0000313" key="1">
    <source>
        <dbReference type="EMBL" id="KRH93700.1"/>
    </source>
</evidence>
<dbReference type="VEuPathDB" id="MicrosporidiaDB:M153_646000454"/>
<accession>A0A0R0M2L4</accession>
<dbReference type="Proteomes" id="UP000051530">
    <property type="component" value="Unassembled WGS sequence"/>
</dbReference>
<keyword evidence="2" id="KW-1185">Reference proteome</keyword>
<reference evidence="1 2" key="1">
    <citation type="submission" date="2015-07" db="EMBL/GenBank/DDBJ databases">
        <title>The genome of Pseudoloma neurophilia, a relevant intracellular parasite of the zebrafish.</title>
        <authorList>
            <person name="Ndikumana S."/>
            <person name="Pelin A."/>
            <person name="Sanders J."/>
            <person name="Corradi N."/>
        </authorList>
    </citation>
    <scope>NUCLEOTIDE SEQUENCE [LARGE SCALE GENOMIC DNA]</scope>
    <source>
        <strain evidence="1 2">MK1</strain>
    </source>
</reference>
<proteinExistence type="predicted"/>
<name>A0A0R0M2L4_9MICR</name>
<comment type="caution">
    <text evidence="1">The sequence shown here is derived from an EMBL/GenBank/DDBJ whole genome shotgun (WGS) entry which is preliminary data.</text>
</comment>
<sequence length="74" mass="8683">MKKTTEKGDADPTLSNRMLKIFKKLTYSNREIGLIFYTGFIHTPENQITANFFFQQVNFRMTGNSFAFEARHEI</sequence>
<organism evidence="1 2">
    <name type="scientific">Pseudoloma neurophilia</name>
    <dbReference type="NCBI Taxonomy" id="146866"/>
    <lineage>
        <taxon>Eukaryota</taxon>
        <taxon>Fungi</taxon>
        <taxon>Fungi incertae sedis</taxon>
        <taxon>Microsporidia</taxon>
        <taxon>Pseudoloma</taxon>
    </lineage>
</organism>
<protein>
    <submittedName>
        <fullName evidence="1">Uncharacterized protein</fullName>
    </submittedName>
</protein>